<dbReference type="Proteomes" id="UP000316425">
    <property type="component" value="Unassembled WGS sequence"/>
</dbReference>
<dbReference type="RefSeq" id="WP_144088648.1">
    <property type="nucleotide sequence ID" value="NZ_VMHE01000010.1"/>
</dbReference>
<protein>
    <recommendedName>
        <fullName evidence="4">CXXC-20-CXXC protein</fullName>
    </recommendedName>
</protein>
<dbReference type="InterPro" id="IPR026369">
    <property type="entry name" value="CxxC_20_CxxC"/>
</dbReference>
<evidence type="ECO:0000256" key="1">
    <source>
        <dbReference type="SAM" id="Phobius"/>
    </source>
</evidence>
<reference evidence="2 3" key="1">
    <citation type="submission" date="2019-07" db="EMBL/GenBank/DDBJ databases">
        <title>Allobacillus sp. nov. SKP isolated from shrimp paste of Euphausiacea.</title>
        <authorList>
            <person name="Kanchanasin P."/>
            <person name="Tanasupawat S."/>
            <person name="Shi W."/>
            <person name="Wu L."/>
            <person name="Ma J."/>
        </authorList>
    </citation>
    <scope>NUCLEOTIDE SEQUENCE [LARGE SCALE GENOMIC DNA]</scope>
    <source>
        <strain evidence="2 3">SKP4-8</strain>
    </source>
</reference>
<gene>
    <name evidence="2" type="ORF">FPQ13_07115</name>
</gene>
<evidence type="ECO:0000313" key="3">
    <source>
        <dbReference type="Proteomes" id="UP000316425"/>
    </source>
</evidence>
<evidence type="ECO:0000313" key="2">
    <source>
        <dbReference type="EMBL" id="TSJ65329.1"/>
    </source>
</evidence>
<dbReference type="OrthoDB" id="2418141at2"/>
<dbReference type="NCBIfam" id="TIGR04104">
    <property type="entry name" value="cxxc_20_cxxc"/>
    <property type="match status" value="1"/>
</dbReference>
<sequence>MFQCKHCSYEYTYKEALGMASSTGVGKRCPNCGETNYYTARSRRKGMFITMLSVLFVSALNFFEVPMSISIGILFILLIGYYLLFPFLFELTDQEEPLW</sequence>
<feature type="transmembrane region" description="Helical" evidence="1">
    <location>
        <begin position="69"/>
        <end position="89"/>
    </location>
</feature>
<feature type="transmembrane region" description="Helical" evidence="1">
    <location>
        <begin position="46"/>
        <end position="63"/>
    </location>
</feature>
<dbReference type="EMBL" id="VMHE01000010">
    <property type="protein sequence ID" value="TSJ65329.1"/>
    <property type="molecule type" value="Genomic_DNA"/>
</dbReference>
<keyword evidence="1" id="KW-0812">Transmembrane</keyword>
<evidence type="ECO:0008006" key="4">
    <source>
        <dbReference type="Google" id="ProtNLM"/>
    </source>
</evidence>
<keyword evidence="3" id="KW-1185">Reference proteome</keyword>
<keyword evidence="1" id="KW-0472">Membrane</keyword>
<keyword evidence="1" id="KW-1133">Transmembrane helix</keyword>
<dbReference type="AlphaFoldDB" id="A0A556PLW1"/>
<comment type="caution">
    <text evidence="2">The sequence shown here is derived from an EMBL/GenBank/DDBJ whole genome shotgun (WGS) entry which is preliminary data.</text>
</comment>
<accession>A0A556PLW1</accession>
<name>A0A556PLW1_9BACI</name>
<organism evidence="2 3">
    <name type="scientific">Allobacillus salarius</name>
    <dbReference type="NCBI Taxonomy" id="1955272"/>
    <lineage>
        <taxon>Bacteria</taxon>
        <taxon>Bacillati</taxon>
        <taxon>Bacillota</taxon>
        <taxon>Bacilli</taxon>
        <taxon>Bacillales</taxon>
        <taxon>Bacillaceae</taxon>
        <taxon>Allobacillus</taxon>
    </lineage>
</organism>
<proteinExistence type="predicted"/>